<organism evidence="7 9">
    <name type="scientific">Intestinimonas massiliensis</name>
    <name type="common">ex Afouda et al. 2020</name>
    <dbReference type="NCBI Taxonomy" id="1673721"/>
    <lineage>
        <taxon>Bacteria</taxon>
        <taxon>Bacillati</taxon>
        <taxon>Bacillota</taxon>
        <taxon>Clostridia</taxon>
        <taxon>Eubacteriales</taxon>
        <taxon>Intestinimonas</taxon>
    </lineage>
</organism>
<dbReference type="Proteomes" id="UP001204562">
    <property type="component" value="Unassembled WGS sequence"/>
</dbReference>
<dbReference type="GO" id="GO:0016651">
    <property type="term" value="F:oxidoreductase activity, acting on NAD(P)H"/>
    <property type="evidence" value="ECO:0007669"/>
    <property type="project" value="UniProtKB-ARBA"/>
</dbReference>
<evidence type="ECO:0000259" key="5">
    <source>
        <dbReference type="PROSITE" id="PS51379"/>
    </source>
</evidence>
<reference evidence="6 8" key="1">
    <citation type="submission" date="2022-01" db="EMBL/GenBank/DDBJ databases">
        <title>Collection of gut derived symbiotic bacterial strains cultured from healthy donors.</title>
        <authorList>
            <person name="Lin H."/>
            <person name="Kohout C."/>
            <person name="Waligurski E."/>
            <person name="Pamer E.G."/>
        </authorList>
    </citation>
    <scope>NUCLEOTIDE SEQUENCE [LARGE SCALE GENOMIC DNA]</scope>
    <source>
        <strain evidence="6 8">DFI.3.7</strain>
    </source>
</reference>
<feature type="domain" description="4Fe-4S ferredoxin-type" evidence="5">
    <location>
        <begin position="218"/>
        <end position="248"/>
    </location>
</feature>
<evidence type="ECO:0000313" key="8">
    <source>
        <dbReference type="Proteomes" id="UP001200313"/>
    </source>
</evidence>
<accession>A0AAW5JWB8</accession>
<dbReference type="InterPro" id="IPR017896">
    <property type="entry name" value="4Fe4S_Fe-S-bd"/>
</dbReference>
<dbReference type="InterPro" id="IPR005025">
    <property type="entry name" value="FMN_Rdtase-like_dom"/>
</dbReference>
<protein>
    <submittedName>
        <fullName evidence="7">EFR1 family ferrodoxin</fullName>
    </submittedName>
</protein>
<evidence type="ECO:0000256" key="2">
    <source>
        <dbReference type="ARBA" id="ARBA00023004"/>
    </source>
</evidence>
<dbReference type="PANTHER" id="PTHR43122:SF1">
    <property type="entry name" value="IRON-SULFUR-BINDING PROTEIN"/>
    <property type="match status" value="1"/>
</dbReference>
<evidence type="ECO:0000313" key="7">
    <source>
        <dbReference type="EMBL" id="MCQ4771604.1"/>
    </source>
</evidence>
<dbReference type="InterPro" id="IPR029039">
    <property type="entry name" value="Flavoprotein-like_sf"/>
</dbReference>
<keyword evidence="8" id="KW-1185">Reference proteome</keyword>
<evidence type="ECO:0000256" key="1">
    <source>
        <dbReference type="ARBA" id="ARBA00022723"/>
    </source>
</evidence>
<evidence type="ECO:0000256" key="3">
    <source>
        <dbReference type="ARBA" id="ARBA00023014"/>
    </source>
</evidence>
<dbReference type="PROSITE" id="PS50902">
    <property type="entry name" value="FLAVODOXIN_LIKE"/>
    <property type="match status" value="1"/>
</dbReference>
<evidence type="ECO:0000259" key="4">
    <source>
        <dbReference type="PROSITE" id="PS50902"/>
    </source>
</evidence>
<evidence type="ECO:0000313" key="9">
    <source>
        <dbReference type="Proteomes" id="UP001204562"/>
    </source>
</evidence>
<keyword evidence="3" id="KW-0411">Iron-sulfur</keyword>
<keyword evidence="2" id="KW-0408">Iron</keyword>
<proteinExistence type="predicted"/>
<dbReference type="SUPFAM" id="SSF54862">
    <property type="entry name" value="4Fe-4S ferredoxins"/>
    <property type="match status" value="1"/>
</dbReference>
<dbReference type="Proteomes" id="UP001200313">
    <property type="component" value="Unassembled WGS sequence"/>
</dbReference>
<sequence>MEIQRVWAAYFSPTGTTEKIVTHIAEHLAKPIEHPVLYFDFTLPPARQEAKRFLKSDLVVFGVPVYAGRVPNVLLKYLNTLEGNGAQAVPVVLFGNRNYDEALKELRNLLELRGFQTVAAGAFVGEHAFSYTLGKGRPDYADLSVASEFARRIFAVLRTGQVISPVRLDNEGPLGGYYQPRDQDGNPIDIRKVRPKTRDTCTDCGYCAQICPMGSIDPADVRNFINICIKCGACIKKCPVEARYYDDESYLYHKHDLETTYARRAEPTVFV</sequence>
<keyword evidence="1" id="KW-0479">Metal-binding</keyword>
<dbReference type="SUPFAM" id="SSF52218">
    <property type="entry name" value="Flavoproteins"/>
    <property type="match status" value="1"/>
</dbReference>
<dbReference type="Gene3D" id="3.40.50.360">
    <property type="match status" value="1"/>
</dbReference>
<dbReference type="GO" id="GO:0010181">
    <property type="term" value="F:FMN binding"/>
    <property type="evidence" value="ECO:0007669"/>
    <property type="project" value="InterPro"/>
</dbReference>
<dbReference type="EMBL" id="JAKNJB010000027">
    <property type="protein sequence ID" value="MCG4528129.1"/>
    <property type="molecule type" value="Genomic_DNA"/>
</dbReference>
<dbReference type="PROSITE" id="PS51379">
    <property type="entry name" value="4FE4S_FER_2"/>
    <property type="match status" value="2"/>
</dbReference>
<dbReference type="PANTHER" id="PTHR43122">
    <property type="entry name" value="FERREDOXIN SUBUNIT OF PYRUVATE:FLAVODOXIN OXIDOREDUCTASE-RELATED"/>
    <property type="match status" value="1"/>
</dbReference>
<dbReference type="GO" id="GO:0046872">
    <property type="term" value="F:metal ion binding"/>
    <property type="evidence" value="ECO:0007669"/>
    <property type="project" value="UniProtKB-KW"/>
</dbReference>
<dbReference type="Pfam" id="PF13187">
    <property type="entry name" value="Fer4_9"/>
    <property type="match status" value="1"/>
</dbReference>
<dbReference type="InterPro" id="IPR017900">
    <property type="entry name" value="4Fe4S_Fe_S_CS"/>
</dbReference>
<evidence type="ECO:0000313" key="6">
    <source>
        <dbReference type="EMBL" id="MCG4528129.1"/>
    </source>
</evidence>
<dbReference type="Gene3D" id="3.30.70.20">
    <property type="match status" value="1"/>
</dbReference>
<dbReference type="InterPro" id="IPR008254">
    <property type="entry name" value="Flavodoxin/NO_synth"/>
</dbReference>
<name>A0AAW5JWB8_9FIRM</name>
<feature type="domain" description="4Fe-4S ferredoxin-type" evidence="5">
    <location>
        <begin position="191"/>
        <end position="217"/>
    </location>
</feature>
<dbReference type="PROSITE" id="PS00198">
    <property type="entry name" value="4FE4S_FER_1"/>
    <property type="match status" value="1"/>
</dbReference>
<dbReference type="NCBIfam" id="NF038196">
    <property type="entry name" value="ferrodoxin_EFR1"/>
    <property type="match status" value="1"/>
</dbReference>
<dbReference type="RefSeq" id="WP_238074605.1">
    <property type="nucleotide sequence ID" value="NZ_JAKNJB010000027.1"/>
</dbReference>
<dbReference type="InterPro" id="IPR047964">
    <property type="entry name" value="EFR1-like"/>
</dbReference>
<dbReference type="AlphaFoldDB" id="A0AAW5JWB8"/>
<dbReference type="GO" id="GO:0051536">
    <property type="term" value="F:iron-sulfur cluster binding"/>
    <property type="evidence" value="ECO:0007669"/>
    <property type="project" value="UniProtKB-KW"/>
</dbReference>
<comment type="caution">
    <text evidence="7">The sequence shown here is derived from an EMBL/GenBank/DDBJ whole genome shotgun (WGS) entry which is preliminary data.</text>
</comment>
<gene>
    <name evidence="6" type="ORF">L0P79_13805</name>
    <name evidence="7" type="ORF">NE579_14245</name>
</gene>
<reference evidence="7" key="2">
    <citation type="submission" date="2022-06" db="EMBL/GenBank/DDBJ databases">
        <title>Isolation of gut microbiota from human fecal samples.</title>
        <authorList>
            <person name="Pamer E.G."/>
            <person name="Barat B."/>
            <person name="Waligurski E."/>
            <person name="Medina S."/>
            <person name="Paddock L."/>
            <person name="Mostad J."/>
        </authorList>
    </citation>
    <scope>NUCLEOTIDE SEQUENCE</scope>
    <source>
        <strain evidence="7">DFI.9.91</strain>
    </source>
</reference>
<dbReference type="EMBL" id="JANFYS010000037">
    <property type="protein sequence ID" value="MCQ4771604.1"/>
    <property type="molecule type" value="Genomic_DNA"/>
</dbReference>
<feature type="domain" description="Flavodoxin-like" evidence="4">
    <location>
        <begin position="6"/>
        <end position="154"/>
    </location>
</feature>
<dbReference type="Pfam" id="PF03358">
    <property type="entry name" value="FMN_red"/>
    <property type="match status" value="1"/>
</dbReference>